<dbReference type="Pfam" id="PF00557">
    <property type="entry name" value="Peptidase_M24"/>
    <property type="match status" value="1"/>
</dbReference>
<dbReference type="SUPFAM" id="SSF55920">
    <property type="entry name" value="Creatinase/aminopeptidase"/>
    <property type="match status" value="1"/>
</dbReference>
<keyword evidence="4" id="KW-0031">Aminopeptidase</keyword>
<gene>
    <name evidence="4" type="ORF">SAMN05660686_00583</name>
</gene>
<keyword evidence="4" id="KW-0378">Hydrolase</keyword>
<evidence type="ECO:0000313" key="4">
    <source>
        <dbReference type="EMBL" id="SDF17801.1"/>
    </source>
</evidence>
<dbReference type="GO" id="GO:0008235">
    <property type="term" value="F:metalloexopeptidase activity"/>
    <property type="evidence" value="ECO:0007669"/>
    <property type="project" value="UniProtKB-ARBA"/>
</dbReference>
<evidence type="ECO:0000313" key="5">
    <source>
        <dbReference type="Proteomes" id="UP000198615"/>
    </source>
</evidence>
<dbReference type="AlphaFoldDB" id="A0A8G2BGN0"/>
<dbReference type="InterPro" id="IPR001714">
    <property type="entry name" value="Pept_M24_MAP"/>
</dbReference>
<proteinExistence type="predicted"/>
<dbReference type="PANTHER" id="PTHR46112:SF2">
    <property type="entry name" value="XAA-PRO AMINOPEPTIDASE P-RELATED"/>
    <property type="match status" value="1"/>
</dbReference>
<feature type="domain" description="Peptidase M24" evidence="2">
    <location>
        <begin position="180"/>
        <end position="384"/>
    </location>
</feature>
<evidence type="ECO:0000259" key="2">
    <source>
        <dbReference type="Pfam" id="PF00557"/>
    </source>
</evidence>
<name>A0A8G2BGN0_9PROT</name>
<feature type="domain" description="Creatinase N-terminal" evidence="3">
    <location>
        <begin position="28"/>
        <end position="172"/>
    </location>
</feature>
<protein>
    <submittedName>
        <fullName evidence="4">Xaa-Pro aminopeptidase</fullName>
    </submittedName>
</protein>
<dbReference type="InterPro" id="IPR050659">
    <property type="entry name" value="Peptidase_M24B"/>
</dbReference>
<dbReference type="Proteomes" id="UP000198615">
    <property type="component" value="Unassembled WGS sequence"/>
</dbReference>
<keyword evidence="5" id="KW-1185">Reference proteome</keyword>
<organism evidence="4 5">
    <name type="scientific">Thalassobaculum litoreum DSM 18839</name>
    <dbReference type="NCBI Taxonomy" id="1123362"/>
    <lineage>
        <taxon>Bacteria</taxon>
        <taxon>Pseudomonadati</taxon>
        <taxon>Pseudomonadota</taxon>
        <taxon>Alphaproteobacteria</taxon>
        <taxon>Rhodospirillales</taxon>
        <taxon>Thalassobaculaceae</taxon>
        <taxon>Thalassobaculum</taxon>
    </lineage>
</organism>
<evidence type="ECO:0000256" key="1">
    <source>
        <dbReference type="SAM" id="MobiDB-lite"/>
    </source>
</evidence>
<dbReference type="Pfam" id="PF01321">
    <property type="entry name" value="Creatinase_N"/>
    <property type="match status" value="1"/>
</dbReference>
<accession>A0A8G2BGN0</accession>
<evidence type="ECO:0000259" key="3">
    <source>
        <dbReference type="Pfam" id="PF01321"/>
    </source>
</evidence>
<dbReference type="EMBL" id="FNBW01000001">
    <property type="protein sequence ID" value="SDF17801.1"/>
    <property type="molecule type" value="Genomic_DNA"/>
</dbReference>
<keyword evidence="4" id="KW-0645">Protease</keyword>
<comment type="caution">
    <text evidence="4">The sequence shown here is derived from an EMBL/GenBank/DDBJ whole genome shotgun (WGS) entry which is preliminary data.</text>
</comment>
<dbReference type="PRINTS" id="PR00599">
    <property type="entry name" value="MAPEPTIDASE"/>
</dbReference>
<feature type="region of interest" description="Disordered" evidence="1">
    <location>
        <begin position="1"/>
        <end position="21"/>
    </location>
</feature>
<sequence>MGNYGLRETTMGDGRPPRGFPDAEFEARLARAQTLMAARGLDALLLTTEPDIRWFTGFLTQFWLSPTRPWFLVVPGAGKPVAVIPGIGSEAMGRTWIDDIRTWSSPHPSDDGQSVLSEAIREAAGEGGMVGLPMGPETHVRMPLAGLQALRDGMPGIGWQDATQVMRTLRQVKSPAEIDKIAEACRIACDAFDRLPEIAGAGMTELEVFRAFKIACLEAGADDVDYLVGGAGPGGYGDIISPPSERRLQAGDVLILDVGLVFDGYYCDFDRNFSVGPPSDAVRRSYEAVWQATEAGLAVARAGGTCADLFRAMNAVTAPLADPSAGGAVGRLGHGLGMVLTEFPSIADWDETVLEPGFVMTLEPGMATAPGRMMVHEENVAITEGAPRLLTRRAARDIPVLSAS</sequence>
<dbReference type="SUPFAM" id="SSF53092">
    <property type="entry name" value="Creatinase/prolidase N-terminal domain"/>
    <property type="match status" value="1"/>
</dbReference>
<dbReference type="Gene3D" id="3.90.230.10">
    <property type="entry name" value="Creatinase/methionine aminopeptidase superfamily"/>
    <property type="match status" value="1"/>
</dbReference>
<dbReference type="GO" id="GO:0004177">
    <property type="term" value="F:aminopeptidase activity"/>
    <property type="evidence" value="ECO:0007669"/>
    <property type="project" value="UniProtKB-KW"/>
</dbReference>
<dbReference type="InterPro" id="IPR000587">
    <property type="entry name" value="Creatinase_N"/>
</dbReference>
<dbReference type="InterPro" id="IPR029149">
    <property type="entry name" value="Creatin/AminoP/Spt16_N"/>
</dbReference>
<dbReference type="PANTHER" id="PTHR46112">
    <property type="entry name" value="AMINOPEPTIDASE"/>
    <property type="match status" value="1"/>
</dbReference>
<reference evidence="4 5" key="1">
    <citation type="submission" date="2016-10" db="EMBL/GenBank/DDBJ databases">
        <authorList>
            <person name="Varghese N."/>
            <person name="Submissions S."/>
        </authorList>
    </citation>
    <scope>NUCLEOTIDE SEQUENCE [LARGE SCALE GENOMIC DNA]</scope>
    <source>
        <strain evidence="4 5">DSM 18839</strain>
    </source>
</reference>
<dbReference type="InterPro" id="IPR000994">
    <property type="entry name" value="Pept_M24"/>
</dbReference>
<dbReference type="Gene3D" id="3.40.350.10">
    <property type="entry name" value="Creatinase/prolidase N-terminal domain"/>
    <property type="match status" value="1"/>
</dbReference>
<dbReference type="InterPro" id="IPR036005">
    <property type="entry name" value="Creatinase/aminopeptidase-like"/>
</dbReference>